<organism evidence="3 4">
    <name type="scientific">Streptomyces pactum</name>
    <dbReference type="NCBI Taxonomy" id="68249"/>
    <lineage>
        <taxon>Bacteria</taxon>
        <taxon>Bacillati</taxon>
        <taxon>Actinomycetota</taxon>
        <taxon>Actinomycetes</taxon>
        <taxon>Kitasatosporales</taxon>
        <taxon>Streptomycetaceae</taxon>
        <taxon>Streptomyces</taxon>
    </lineage>
</organism>
<evidence type="ECO:0000313" key="3">
    <source>
        <dbReference type="EMBL" id="MBH5333340.1"/>
    </source>
</evidence>
<proteinExistence type="predicted"/>
<accession>A0ABS0NDT7</accession>
<comment type="caution">
    <text evidence="3">The sequence shown here is derived from an EMBL/GenBank/DDBJ whole genome shotgun (WGS) entry which is preliminary data.</text>
</comment>
<evidence type="ECO:0000259" key="2">
    <source>
        <dbReference type="Pfam" id="PF18065"/>
    </source>
</evidence>
<dbReference type="RefSeq" id="WP_197987174.1">
    <property type="nucleotide sequence ID" value="NZ_JACYXC010000001.1"/>
</dbReference>
<dbReference type="EMBL" id="JACYXC010000001">
    <property type="protein sequence ID" value="MBH5333340.1"/>
    <property type="molecule type" value="Genomic_DNA"/>
</dbReference>
<dbReference type="InterPro" id="IPR040636">
    <property type="entry name" value="PatG_C"/>
</dbReference>
<evidence type="ECO:0000256" key="1">
    <source>
        <dbReference type="SAM" id="MobiDB-lite"/>
    </source>
</evidence>
<dbReference type="Proteomes" id="UP000807371">
    <property type="component" value="Unassembled WGS sequence"/>
</dbReference>
<feature type="compositionally biased region" description="Low complexity" evidence="1">
    <location>
        <begin position="29"/>
        <end position="39"/>
    </location>
</feature>
<feature type="domain" description="PatG C-terminal" evidence="2">
    <location>
        <begin position="210"/>
        <end position="317"/>
    </location>
</feature>
<evidence type="ECO:0000313" key="4">
    <source>
        <dbReference type="Proteomes" id="UP000807371"/>
    </source>
</evidence>
<gene>
    <name evidence="3" type="ORF">IHE55_00395</name>
</gene>
<protein>
    <recommendedName>
        <fullName evidence="2">PatG C-terminal domain-containing protein</fullName>
    </recommendedName>
</protein>
<keyword evidence="4" id="KW-1185">Reference proteome</keyword>
<feature type="region of interest" description="Disordered" evidence="1">
    <location>
        <begin position="1"/>
        <end position="43"/>
    </location>
</feature>
<reference evidence="3 4" key="1">
    <citation type="submission" date="2020-09" db="EMBL/GenBank/DDBJ databases">
        <title>Biosynthesis of the nuclear factor of activated T cells inhibitor NFAT-133 and its congeners in Streptomyces pactum.</title>
        <authorList>
            <person name="Zhou W."/>
            <person name="Posri P."/>
            <person name="Abugrain M.E."/>
            <person name="Weisberg A.J."/>
            <person name="Chang J.H."/>
            <person name="Mahmud T."/>
        </authorList>
    </citation>
    <scope>NUCLEOTIDE SEQUENCE [LARGE SCALE GENOMIC DNA]</scope>
    <source>
        <strain evidence="3 4">ATCC 27456</strain>
    </source>
</reference>
<dbReference type="Pfam" id="PF18065">
    <property type="entry name" value="PatG_C"/>
    <property type="match status" value="1"/>
</dbReference>
<sequence>MEPEQKDVLENPVAEPPGEEEDGRRQREPTAPAGAPETAFTQAAGCDCLKEPGDRAEEARGDPAGPAFVYALGRIEARFPSLAVEKEYAQVVAGAESVDLTDDEALHRVLSDPQNRYLARQMCYVLTVQGLDAYLLRPVDPVDFSLLVEAVRPVSSPLDIDVVIGRRGPLAPPELCNGLTVPVVAFDQIYSFAGADLVKAVERPEKIPAKGFETAAGKLLERLMQVGDNAGTEDEHRAINYLAVRNEDVYRNTVSAYAEGSTLSAVEVLPSRLSGTRKVLDVVFSYTGRKTDVTEKSFVRVDVTEEFPFMVTHWSPYYDR</sequence>
<name>A0ABS0NDT7_9ACTN</name>